<dbReference type="InterPro" id="IPR047865">
    <property type="entry name" value="Ribosomal_uL10_bac_type"/>
</dbReference>
<dbReference type="Proteomes" id="UP000034302">
    <property type="component" value="Unassembled WGS sequence"/>
</dbReference>
<dbReference type="GO" id="GO:1990904">
    <property type="term" value="C:ribonucleoprotein complex"/>
    <property type="evidence" value="ECO:0007669"/>
    <property type="project" value="UniProtKB-KW"/>
</dbReference>
<dbReference type="SUPFAM" id="SSF160369">
    <property type="entry name" value="Ribosomal protein L10-like"/>
    <property type="match status" value="1"/>
</dbReference>
<keyword evidence="5" id="KW-0699">rRNA-binding</keyword>
<evidence type="ECO:0000256" key="3">
    <source>
        <dbReference type="ARBA" id="ARBA00023274"/>
    </source>
</evidence>
<dbReference type="NCBIfam" id="NF000955">
    <property type="entry name" value="PRK00099.1-1"/>
    <property type="match status" value="1"/>
</dbReference>
<dbReference type="PANTHER" id="PTHR11560">
    <property type="entry name" value="39S RIBOSOMAL PROTEIN L10, MITOCHONDRIAL"/>
    <property type="match status" value="1"/>
</dbReference>
<evidence type="ECO:0000256" key="2">
    <source>
        <dbReference type="ARBA" id="ARBA00022980"/>
    </source>
</evidence>
<dbReference type="GO" id="GO:0005840">
    <property type="term" value="C:ribosome"/>
    <property type="evidence" value="ECO:0007669"/>
    <property type="project" value="UniProtKB-KW"/>
</dbReference>
<evidence type="ECO:0000256" key="5">
    <source>
        <dbReference type="HAMAP-Rule" id="MF_00362"/>
    </source>
</evidence>
<evidence type="ECO:0000256" key="1">
    <source>
        <dbReference type="ARBA" id="ARBA00008889"/>
    </source>
</evidence>
<dbReference type="InterPro" id="IPR043141">
    <property type="entry name" value="Ribosomal_uL10-like_sf"/>
</dbReference>
<dbReference type="Gene3D" id="3.30.70.1730">
    <property type="match status" value="1"/>
</dbReference>
<dbReference type="GO" id="GO:0070180">
    <property type="term" value="F:large ribosomal subunit rRNA binding"/>
    <property type="evidence" value="ECO:0007669"/>
    <property type="project" value="UniProtKB-UniRule"/>
</dbReference>
<dbReference type="EMBL" id="LBOV01000001">
    <property type="protein sequence ID" value="KKP44732.1"/>
    <property type="molecule type" value="Genomic_DNA"/>
</dbReference>
<dbReference type="CDD" id="cd05797">
    <property type="entry name" value="Ribosomal_L10"/>
    <property type="match status" value="1"/>
</dbReference>
<dbReference type="Gene3D" id="6.10.250.290">
    <property type="match status" value="1"/>
</dbReference>
<keyword evidence="5" id="KW-0694">RNA-binding</keyword>
<organism evidence="6 7">
    <name type="scientific">candidate division WS6 bacterium GW2011_GWC1_33_20</name>
    <dbReference type="NCBI Taxonomy" id="1619089"/>
    <lineage>
        <taxon>Bacteria</taxon>
        <taxon>Candidatus Dojkabacteria</taxon>
    </lineage>
</organism>
<dbReference type="Pfam" id="PF00466">
    <property type="entry name" value="Ribosomal_L10"/>
    <property type="match status" value="1"/>
</dbReference>
<comment type="function">
    <text evidence="5">Forms part of the ribosomal stalk, playing a central role in the interaction of the ribosome with GTP-bound translation factors.</text>
</comment>
<evidence type="ECO:0000256" key="4">
    <source>
        <dbReference type="ARBA" id="ARBA00035202"/>
    </source>
</evidence>
<keyword evidence="2 5" id="KW-0689">Ribosomal protein</keyword>
<evidence type="ECO:0000313" key="7">
    <source>
        <dbReference type="Proteomes" id="UP000034302"/>
    </source>
</evidence>
<proteinExistence type="inferred from homology"/>
<comment type="subunit">
    <text evidence="5">Part of the ribosomal stalk of the 50S ribosomal subunit. The N-terminus interacts with L11 and the large rRNA to form the base of the stalk. The C-terminus forms an elongated spine to which L12 dimers bind in a sequential fashion forming a multimeric L10(L12)X complex.</text>
</comment>
<gene>
    <name evidence="5" type="primary">rplJ</name>
    <name evidence="6" type="ORF">UR34_C0001G0078</name>
</gene>
<name>A0A0G0CMW0_9BACT</name>
<dbReference type="InterPro" id="IPR001790">
    <property type="entry name" value="Ribosomal_uL10"/>
</dbReference>
<comment type="similarity">
    <text evidence="1 5">Belongs to the universal ribosomal protein uL10 family.</text>
</comment>
<protein>
    <recommendedName>
        <fullName evidence="4 5">Large ribosomal subunit protein uL10</fullName>
    </recommendedName>
</protein>
<dbReference type="GO" id="GO:0006412">
    <property type="term" value="P:translation"/>
    <property type="evidence" value="ECO:0007669"/>
    <property type="project" value="UniProtKB-UniRule"/>
</dbReference>
<reference evidence="6 7" key="1">
    <citation type="journal article" date="2015" name="Nature">
        <title>rRNA introns, odd ribosomes, and small enigmatic genomes across a large radiation of phyla.</title>
        <authorList>
            <person name="Brown C.T."/>
            <person name="Hug L.A."/>
            <person name="Thomas B.C."/>
            <person name="Sharon I."/>
            <person name="Castelle C.J."/>
            <person name="Singh A."/>
            <person name="Wilkins M.J."/>
            <person name="Williams K.H."/>
            <person name="Banfield J.F."/>
        </authorList>
    </citation>
    <scope>NUCLEOTIDE SEQUENCE [LARGE SCALE GENOMIC DNA]</scope>
</reference>
<accession>A0A0G0CMW0</accession>
<dbReference type="HAMAP" id="MF_00362">
    <property type="entry name" value="Ribosomal_uL10"/>
    <property type="match status" value="1"/>
</dbReference>
<dbReference type="InterPro" id="IPR022973">
    <property type="entry name" value="Ribosomal_uL10_bac"/>
</dbReference>
<comment type="caution">
    <text evidence="6">The sequence shown here is derived from an EMBL/GenBank/DDBJ whole genome shotgun (WGS) entry which is preliminary data.</text>
</comment>
<dbReference type="AlphaFoldDB" id="A0A0G0CMW0"/>
<evidence type="ECO:0000313" key="6">
    <source>
        <dbReference type="EMBL" id="KKP44732.1"/>
    </source>
</evidence>
<sequence>MSKSRTQKEDLLKKYKDLIESKSGYLLVNSDKIDTATVTKLKIQLKDVGANFTVVKNSIFKVALQDTNQPLQTQEFDGPTALIAFEQDPTAPAKLVKKTQKETELLEPRSGVYEGEFLTAERVMQLADIPSKEVLLSRLVGTMNAPLTGFMNVVTGNVRGLTMVLKGISEKKS</sequence>
<keyword evidence="3 5" id="KW-0687">Ribonucleoprotein</keyword>